<name>A0A3S0PXY9_9HYPH</name>
<accession>A0A3S0PXY9</accession>
<dbReference type="Proteomes" id="UP000273611">
    <property type="component" value="Unassembled WGS sequence"/>
</dbReference>
<keyword evidence="1" id="KW-0645">Protease</keyword>
<feature type="domain" description="Microcystin LR degradation protein MlrC N-terminal" evidence="3">
    <location>
        <begin position="4"/>
        <end position="287"/>
    </location>
</feature>
<dbReference type="GO" id="GO:0046872">
    <property type="term" value="F:metal ion binding"/>
    <property type="evidence" value="ECO:0007669"/>
    <property type="project" value="UniProtKB-KW"/>
</dbReference>
<keyword evidence="1" id="KW-0479">Metal-binding</keyword>
<protein>
    <recommendedName>
        <fullName evidence="1">Microcystinase C</fullName>
        <shortName evidence="1">MlrC</shortName>
    </recommendedName>
</protein>
<dbReference type="PIRSF" id="PIRSF012702">
    <property type="entry name" value="UCP012702"/>
    <property type="match status" value="1"/>
</dbReference>
<evidence type="ECO:0000313" key="5">
    <source>
        <dbReference type="Proteomes" id="UP000273611"/>
    </source>
</evidence>
<dbReference type="RefSeq" id="WP_127431672.1">
    <property type="nucleotide sequence ID" value="NZ_BMFI01000034.1"/>
</dbReference>
<dbReference type="InterPro" id="IPR009197">
    <property type="entry name" value="MlrC"/>
</dbReference>
<comment type="similarity">
    <text evidence="1">Belongs to the peptidase M81 family.</text>
</comment>
<dbReference type="Pfam" id="PF07364">
    <property type="entry name" value="DUF1485"/>
    <property type="match status" value="1"/>
</dbReference>
<dbReference type="GO" id="GO:0006508">
    <property type="term" value="P:proteolysis"/>
    <property type="evidence" value="ECO:0007669"/>
    <property type="project" value="UniProtKB-KW"/>
</dbReference>
<dbReference type="EMBL" id="RIBW01000023">
    <property type="protein sequence ID" value="RUL96339.1"/>
    <property type="molecule type" value="Genomic_DNA"/>
</dbReference>
<dbReference type="GO" id="GO:0008237">
    <property type="term" value="F:metallopeptidase activity"/>
    <property type="evidence" value="ECO:0007669"/>
    <property type="project" value="UniProtKB-KW"/>
</dbReference>
<gene>
    <name evidence="4" type="ORF">EEQ99_30975</name>
</gene>
<feature type="domain" description="Microcystin LR degradation protein MlrC C-terminal" evidence="2">
    <location>
        <begin position="297"/>
        <end position="473"/>
    </location>
</feature>
<comment type="caution">
    <text evidence="4">The sequence shown here is derived from an EMBL/GenBank/DDBJ whole genome shotgun (WGS) entry which is preliminary data.</text>
</comment>
<sequence>MTFKLAVGGIEHETNTFRLQDAKSSDFDVVRGDALILKHEGVRSYLGGMLDAAASLGATVVPTLHADDEPSGIIDADAYAQMVDDLLLHIKRALPLDAVALALHGAGVAHGVSNIEVDICEKVRQLVGPEVKIVITLDLHGNLNPRLSELVDAAFGTRYHPHTDMFERGQDAVNIIPRLLDGSVIPELYIEKIPFLLAPVTTMYGVAAAVNDLCRQFEKDDDIVSCTFFHGFPYVDNSDLGASVLVVANGNAEKAGGAAKQIARLVWDSRETIGAQSFSPEAAVEIALSSGDWPVAVLDGADNPGGGCPGDGTYLLRAMLEADLREACYAAVCDPAVVRQSHEAGVGKTIQITLGGKTDEMHGAPIEANAYVKALTDGRFIRMSAEEKGRSMNVGPTVRLQVGGTEVIVVSERHQVYDPEIFLMHGIDVSRFKIVGIKSTNKWRDGFASIIKRDYLADSPGLMSQDLTRYDYKQIRRPLWPLDKETRY</sequence>
<proteinExistence type="inferred from homology"/>
<evidence type="ECO:0000256" key="1">
    <source>
        <dbReference type="PIRNR" id="PIRNR012702"/>
    </source>
</evidence>
<comment type="function">
    <text evidence="1">Involved in peptidolytic degradation of cyclic heptapeptide hepatotoxin microcystin (MC).</text>
</comment>
<organism evidence="4 5">
    <name type="scientific">Rhizobium anhuiense</name>
    <dbReference type="NCBI Taxonomy" id="1184720"/>
    <lineage>
        <taxon>Bacteria</taxon>
        <taxon>Pseudomonadati</taxon>
        <taxon>Pseudomonadota</taxon>
        <taxon>Alphaproteobacteria</taxon>
        <taxon>Hyphomicrobiales</taxon>
        <taxon>Rhizobiaceae</taxon>
        <taxon>Rhizobium/Agrobacterium group</taxon>
        <taxon>Rhizobium</taxon>
    </lineage>
</organism>
<keyword evidence="1" id="KW-0482">Metalloprotease</keyword>
<reference evidence="4 5" key="1">
    <citation type="journal article" date="2015" name="Int. J. Syst. Evol. Microbiol.">
        <title>Rhizobium anhuiense sp. nov., isolated from effective nodules of Vicia faba and Pisum sativum.</title>
        <authorList>
            <person name="Zhang Y.J."/>
            <person name="Zheng W.T."/>
            <person name="Everall I."/>
            <person name="Young J.P."/>
            <person name="Zhang X.X."/>
            <person name="Tian C.F."/>
            <person name="Sui X.H."/>
            <person name="Wang E.T."/>
            <person name="Chen W.X."/>
        </authorList>
    </citation>
    <scope>NUCLEOTIDE SEQUENCE [LARGE SCALE GENOMIC DNA]</scope>
    <source>
        <strain evidence="4 5">CCBAU 23252</strain>
    </source>
</reference>
<keyword evidence="1" id="KW-0378">Hydrolase</keyword>
<evidence type="ECO:0000313" key="4">
    <source>
        <dbReference type="EMBL" id="RUL96339.1"/>
    </source>
</evidence>
<evidence type="ECO:0000259" key="3">
    <source>
        <dbReference type="Pfam" id="PF07364"/>
    </source>
</evidence>
<dbReference type="AlphaFoldDB" id="A0A3S0PXY9"/>
<evidence type="ECO:0000259" key="2">
    <source>
        <dbReference type="Pfam" id="PF07171"/>
    </source>
</evidence>
<comment type="cofactor">
    <cofactor evidence="1">
        <name>Zn(2+)</name>
        <dbReference type="ChEBI" id="CHEBI:29105"/>
    </cofactor>
    <text evidence="1">Binds 1 zinc ion per subunit.</text>
</comment>
<dbReference type="InterPro" id="IPR015995">
    <property type="entry name" value="MlrC_N"/>
</dbReference>
<dbReference type="Pfam" id="PF07171">
    <property type="entry name" value="MlrC_C"/>
    <property type="match status" value="1"/>
</dbReference>
<dbReference type="InterPro" id="IPR010799">
    <property type="entry name" value="MlrC_C"/>
</dbReference>